<dbReference type="Pfam" id="PF14870">
    <property type="entry name" value="PSII_BNR"/>
    <property type="match status" value="2"/>
</dbReference>
<dbReference type="PANTHER" id="PTHR47199">
    <property type="entry name" value="PHOTOSYSTEM II STABILITY/ASSEMBLY FACTOR HCF136, CHLOROPLASTIC"/>
    <property type="match status" value="1"/>
</dbReference>
<keyword evidence="1" id="KW-0602">Photosynthesis</keyword>
<dbReference type="InterPro" id="IPR015943">
    <property type="entry name" value="WD40/YVTN_repeat-like_dom_sf"/>
</dbReference>
<evidence type="ECO:0000313" key="6">
    <source>
        <dbReference type="EMBL" id="RUO43462.1"/>
    </source>
</evidence>
<feature type="signal peptide" evidence="4">
    <location>
        <begin position="1"/>
        <end position="22"/>
    </location>
</feature>
<gene>
    <name evidence="6" type="ORF">CWE23_08950</name>
</gene>
<dbReference type="PANTHER" id="PTHR47199:SF2">
    <property type="entry name" value="PHOTOSYSTEM II STABILITY_ASSEMBLY FACTOR HCF136, CHLOROPLASTIC"/>
    <property type="match status" value="1"/>
</dbReference>
<evidence type="ECO:0000256" key="3">
    <source>
        <dbReference type="SAM" id="Coils"/>
    </source>
</evidence>
<dbReference type="EMBL" id="PIPS01000002">
    <property type="protein sequence ID" value="RUO43462.1"/>
    <property type="molecule type" value="Genomic_DNA"/>
</dbReference>
<proteinExistence type="predicted"/>
<feature type="chain" id="PRO_5041679927" description="Photosynthesis system II assembly factor Ycf48/Hcf136-like domain-containing protein" evidence="4">
    <location>
        <begin position="23"/>
        <end position="393"/>
    </location>
</feature>
<dbReference type="SUPFAM" id="SSF50939">
    <property type="entry name" value="Sialidases"/>
    <property type="match status" value="1"/>
</dbReference>
<dbReference type="Proteomes" id="UP000286680">
    <property type="component" value="Unassembled WGS sequence"/>
</dbReference>
<feature type="domain" description="Photosynthesis system II assembly factor Ycf48/Hcf136-like" evidence="5">
    <location>
        <begin position="78"/>
        <end position="125"/>
    </location>
</feature>
<sequence>MRLSPTHVGLLLAGTLSMNAIAQEGSTDSTAAAEYEVIEAPAITSNKIKDSVLIEVARAGDRLVAVGAHGNIIYQSGDDNTWQQAAVPTSVLLTSIDFSDAQTGWATGHHGVIIKTTDGGKRWQTVLDGFTLLEREIAFYQQQVAELEAAIETADSADVGDLEWDLDTAKFQLENAQQALQESGPSKPFLDLVALDAETAFAIGAYGTLVKTEDGGATWQLLNDRLDNPDGFHLNAISQFGDALFIAGEAGTAYRSTDLGETWQAVPPPYPGSFFGTHFDANGRVWLYGLRGNIYYSDDLGDRYQAIDSPANDNLSGGFSDANGHQWLVGNSGAIVEIDPQLNTKQHSHPSNSVITDIIADGDEKILTGRSGLMYWPARISEDSAELAAQGAQ</sequence>
<protein>
    <recommendedName>
        <fullName evidence="5">Photosynthesis system II assembly factor Ycf48/Hcf136-like domain-containing protein</fullName>
    </recommendedName>
</protein>
<evidence type="ECO:0000256" key="1">
    <source>
        <dbReference type="ARBA" id="ARBA00022531"/>
    </source>
</evidence>
<evidence type="ECO:0000256" key="4">
    <source>
        <dbReference type="SAM" id="SignalP"/>
    </source>
</evidence>
<keyword evidence="2" id="KW-0604">Photosystem II</keyword>
<dbReference type="Gene3D" id="2.130.10.10">
    <property type="entry name" value="YVTN repeat-like/Quinoprotein amine dehydrogenase"/>
    <property type="match status" value="2"/>
</dbReference>
<dbReference type="GO" id="GO:0015979">
    <property type="term" value="P:photosynthesis"/>
    <property type="evidence" value="ECO:0007669"/>
    <property type="project" value="UniProtKB-KW"/>
</dbReference>
<dbReference type="RefSeq" id="WP_105306479.1">
    <property type="nucleotide sequence ID" value="NZ_PIPS01000002.1"/>
</dbReference>
<comment type="caution">
    <text evidence="6">The sequence shown here is derived from an EMBL/GenBank/DDBJ whole genome shotgun (WGS) entry which is preliminary data.</text>
</comment>
<keyword evidence="4" id="KW-0732">Signal</keyword>
<name>A0AA94JD04_9GAMM</name>
<keyword evidence="3" id="KW-0175">Coiled coil</keyword>
<evidence type="ECO:0000259" key="5">
    <source>
        <dbReference type="Pfam" id="PF14870"/>
    </source>
</evidence>
<organism evidence="6 7">
    <name type="scientific">Idiomarina aquatica</name>
    <dbReference type="NCBI Taxonomy" id="1327752"/>
    <lineage>
        <taxon>Bacteria</taxon>
        <taxon>Pseudomonadati</taxon>
        <taxon>Pseudomonadota</taxon>
        <taxon>Gammaproteobacteria</taxon>
        <taxon>Alteromonadales</taxon>
        <taxon>Idiomarinaceae</taxon>
        <taxon>Idiomarina</taxon>
    </lineage>
</organism>
<dbReference type="GO" id="GO:0009523">
    <property type="term" value="C:photosystem II"/>
    <property type="evidence" value="ECO:0007669"/>
    <property type="project" value="UniProtKB-KW"/>
</dbReference>
<keyword evidence="7" id="KW-1185">Reference proteome</keyword>
<feature type="domain" description="Photosynthesis system II assembly factor Ycf48/Hcf136-like" evidence="5">
    <location>
        <begin position="189"/>
        <end position="307"/>
    </location>
</feature>
<dbReference type="InterPro" id="IPR036278">
    <property type="entry name" value="Sialidase_sf"/>
</dbReference>
<accession>A0AA94JD04</accession>
<feature type="coiled-coil region" evidence="3">
    <location>
        <begin position="130"/>
        <end position="157"/>
    </location>
</feature>
<dbReference type="AlphaFoldDB" id="A0AA94JD04"/>
<dbReference type="InterPro" id="IPR028203">
    <property type="entry name" value="PSII_CF48-like_dom"/>
</dbReference>
<evidence type="ECO:0000313" key="7">
    <source>
        <dbReference type="Proteomes" id="UP000286680"/>
    </source>
</evidence>
<evidence type="ECO:0000256" key="2">
    <source>
        <dbReference type="ARBA" id="ARBA00023276"/>
    </source>
</evidence>
<reference evidence="7" key="1">
    <citation type="journal article" date="2018" name="Front. Microbiol.">
        <title>Genome-Based Analysis Reveals the Taxonomy and Diversity of the Family Idiomarinaceae.</title>
        <authorList>
            <person name="Liu Y."/>
            <person name="Lai Q."/>
            <person name="Shao Z."/>
        </authorList>
    </citation>
    <scope>NUCLEOTIDE SEQUENCE [LARGE SCALE GENOMIC DNA]</scope>
    <source>
        <strain evidence="7">SN-14</strain>
    </source>
</reference>